<dbReference type="RefSeq" id="WP_005843132.1">
    <property type="nucleotide sequence ID" value="NZ_JNHM01000011.1"/>
</dbReference>
<dbReference type="PANTHER" id="PTHR30413">
    <property type="entry name" value="INNER MEMBRANE TRANSPORT PERMEASE"/>
    <property type="match status" value="1"/>
</dbReference>
<comment type="similarity">
    <text evidence="2 9">Belongs to the ABC-2 integral membrane protein family.</text>
</comment>
<sequence>MVQDEQEKWDIVIKPRSGLFRLDLEEVWLYRDLLVMYIRRDIVTFYKQTVLGPLWFVIQPLLTTVMFMFVFGGIAGIPTDGLPQPLFYMAGLLCWNYFSECLSRCSDTFNANQNVFGKVYFPRLVVPLSIVISCMIKMGIQFGLFVLIYIYYLCNGYSLMVNGYAWLAPLLLLMLAGLGLGFGLLISSLTTKYRDLRFLITFGVQLWMYATPVIYPLSVMRQSHEQYMWIIVANPLTSLIETFKFGFLGVGTFSWFHLGYTLVFTVVIMLWGMVTFNRVQRSFMDVI</sequence>
<feature type="transmembrane region" description="Helical" evidence="9">
    <location>
        <begin position="54"/>
        <end position="74"/>
    </location>
</feature>
<feature type="transmembrane region" description="Helical" evidence="9">
    <location>
        <begin position="86"/>
        <end position="103"/>
    </location>
</feature>
<evidence type="ECO:0000256" key="1">
    <source>
        <dbReference type="ARBA" id="ARBA00004429"/>
    </source>
</evidence>
<keyword evidence="6 9" id="KW-0812">Transmembrane</keyword>
<evidence type="ECO:0000256" key="7">
    <source>
        <dbReference type="ARBA" id="ARBA00022989"/>
    </source>
</evidence>
<feature type="transmembrane region" description="Helical" evidence="9">
    <location>
        <begin position="255"/>
        <end position="274"/>
    </location>
</feature>
<evidence type="ECO:0000256" key="4">
    <source>
        <dbReference type="ARBA" id="ARBA00022475"/>
    </source>
</evidence>
<organism evidence="11 12">
    <name type="scientific">Phocaeicola vulgatus str. 3975 RP4</name>
    <dbReference type="NCBI Taxonomy" id="1339352"/>
    <lineage>
        <taxon>Bacteria</taxon>
        <taxon>Pseudomonadati</taxon>
        <taxon>Bacteroidota</taxon>
        <taxon>Bacteroidia</taxon>
        <taxon>Bacteroidales</taxon>
        <taxon>Bacteroidaceae</taxon>
        <taxon>Phocaeicola</taxon>
    </lineage>
</organism>
<keyword evidence="5" id="KW-0997">Cell inner membrane</keyword>
<feature type="transmembrane region" description="Helical" evidence="9">
    <location>
        <begin position="124"/>
        <end position="152"/>
    </location>
</feature>
<evidence type="ECO:0000256" key="6">
    <source>
        <dbReference type="ARBA" id="ARBA00022692"/>
    </source>
</evidence>
<dbReference type="Proteomes" id="UP000027661">
    <property type="component" value="Unassembled WGS sequence"/>
</dbReference>
<keyword evidence="8 9" id="KW-0472">Membrane</keyword>
<proteinExistence type="inferred from homology"/>
<dbReference type="PATRIC" id="fig|1339352.3.peg.698"/>
<dbReference type="GeneID" id="5304929"/>
<dbReference type="GO" id="GO:0005886">
    <property type="term" value="C:plasma membrane"/>
    <property type="evidence" value="ECO:0007669"/>
    <property type="project" value="UniProtKB-SubCell"/>
</dbReference>
<dbReference type="InterPro" id="IPR047817">
    <property type="entry name" value="ABC2_TM_bact-type"/>
</dbReference>
<reference evidence="11 12" key="1">
    <citation type="submission" date="2014-04" db="EMBL/GenBank/DDBJ databases">
        <authorList>
            <person name="Sears C."/>
            <person name="Carroll K."/>
            <person name="Sack B.R."/>
            <person name="Qadri F."/>
            <person name="Myers L.L."/>
            <person name="Chung G.-T."/>
            <person name="Escheverria P."/>
            <person name="Fraser C.M."/>
            <person name="Sadzewicz L."/>
            <person name="Shefchek K.A."/>
            <person name="Tallon L."/>
            <person name="Das S.P."/>
            <person name="Daugherty S."/>
            <person name="Mongodin E.F."/>
        </authorList>
    </citation>
    <scope>NUCLEOTIDE SEQUENCE [LARGE SCALE GENOMIC DNA]</scope>
    <source>
        <strain evidence="11 12">3975 RP4</strain>
    </source>
</reference>
<dbReference type="PANTHER" id="PTHR30413:SF8">
    <property type="entry name" value="TRANSPORT PERMEASE PROTEIN"/>
    <property type="match status" value="1"/>
</dbReference>
<feature type="domain" description="ABC transmembrane type-2" evidence="10">
    <location>
        <begin position="51"/>
        <end position="279"/>
    </location>
</feature>
<dbReference type="PROSITE" id="PS51012">
    <property type="entry name" value="ABC_TM2"/>
    <property type="match status" value="1"/>
</dbReference>
<evidence type="ECO:0000256" key="8">
    <source>
        <dbReference type="ARBA" id="ARBA00023136"/>
    </source>
</evidence>
<comment type="caution">
    <text evidence="11">The sequence shown here is derived from an EMBL/GenBank/DDBJ whole genome shotgun (WGS) entry which is preliminary data.</text>
</comment>
<dbReference type="AlphaFoldDB" id="A0A069SMF0"/>
<feature type="transmembrane region" description="Helical" evidence="9">
    <location>
        <begin position="198"/>
        <end position="218"/>
    </location>
</feature>
<evidence type="ECO:0000313" key="12">
    <source>
        <dbReference type="Proteomes" id="UP000027661"/>
    </source>
</evidence>
<comment type="subcellular location">
    <subcellularLocation>
        <location evidence="1">Cell inner membrane</location>
        <topology evidence="1">Multi-pass membrane protein</topology>
    </subcellularLocation>
    <subcellularLocation>
        <location evidence="9">Cell membrane</location>
        <topology evidence="9">Multi-pass membrane protein</topology>
    </subcellularLocation>
</comment>
<evidence type="ECO:0000256" key="5">
    <source>
        <dbReference type="ARBA" id="ARBA00022519"/>
    </source>
</evidence>
<protein>
    <recommendedName>
        <fullName evidence="9">Transport permease protein</fullName>
    </recommendedName>
</protein>
<dbReference type="GO" id="GO:0140359">
    <property type="term" value="F:ABC-type transporter activity"/>
    <property type="evidence" value="ECO:0007669"/>
    <property type="project" value="InterPro"/>
</dbReference>
<evidence type="ECO:0000313" key="11">
    <source>
        <dbReference type="EMBL" id="KDS55994.1"/>
    </source>
</evidence>
<keyword evidence="3 9" id="KW-0813">Transport</keyword>
<keyword evidence="4 9" id="KW-1003">Cell membrane</keyword>
<dbReference type="Pfam" id="PF01061">
    <property type="entry name" value="ABC2_membrane"/>
    <property type="match status" value="1"/>
</dbReference>
<evidence type="ECO:0000256" key="2">
    <source>
        <dbReference type="ARBA" id="ARBA00007783"/>
    </source>
</evidence>
<dbReference type="GO" id="GO:0015920">
    <property type="term" value="P:lipopolysaccharide transport"/>
    <property type="evidence" value="ECO:0007669"/>
    <property type="project" value="TreeGrafter"/>
</dbReference>
<dbReference type="EMBL" id="JNHM01000011">
    <property type="protein sequence ID" value="KDS55994.1"/>
    <property type="molecule type" value="Genomic_DNA"/>
</dbReference>
<keyword evidence="7 9" id="KW-1133">Transmembrane helix</keyword>
<dbReference type="InterPro" id="IPR013525">
    <property type="entry name" value="ABC2_TM"/>
</dbReference>
<accession>A0A069SMF0</accession>
<evidence type="ECO:0000256" key="9">
    <source>
        <dbReference type="RuleBase" id="RU361157"/>
    </source>
</evidence>
<feature type="transmembrane region" description="Helical" evidence="9">
    <location>
        <begin position="164"/>
        <end position="186"/>
    </location>
</feature>
<evidence type="ECO:0000256" key="3">
    <source>
        <dbReference type="ARBA" id="ARBA00022448"/>
    </source>
</evidence>
<evidence type="ECO:0000259" key="10">
    <source>
        <dbReference type="PROSITE" id="PS51012"/>
    </source>
</evidence>
<name>A0A069SMF0_PHOVU</name>
<gene>
    <name evidence="11" type="ORF">M099_0725</name>
</gene>